<name>A0A438H3G0_VITVI</name>
<proteinExistence type="predicted"/>
<sequence>MYYSFGIHDQIRLYVLMGAVEALHEIAEQVGKKDWNFTLNPCDGNSNRSTPYRKEMPLQNNTLSCNCSYPNGQCHVVQMYDSFPGYIYVYIFEV</sequence>
<dbReference type="Proteomes" id="UP000288805">
    <property type="component" value="Unassembled WGS sequence"/>
</dbReference>
<evidence type="ECO:0000313" key="1">
    <source>
        <dbReference type="EMBL" id="RVW79035.1"/>
    </source>
</evidence>
<comment type="caution">
    <text evidence="1">The sequence shown here is derived from an EMBL/GenBank/DDBJ whole genome shotgun (WGS) entry which is preliminary data.</text>
</comment>
<gene>
    <name evidence="1" type="ORF">CK203_040131</name>
</gene>
<accession>A0A438H3G0</accession>
<dbReference type="AlphaFoldDB" id="A0A438H3G0"/>
<organism evidence="1 2">
    <name type="scientific">Vitis vinifera</name>
    <name type="common">Grape</name>
    <dbReference type="NCBI Taxonomy" id="29760"/>
    <lineage>
        <taxon>Eukaryota</taxon>
        <taxon>Viridiplantae</taxon>
        <taxon>Streptophyta</taxon>
        <taxon>Embryophyta</taxon>
        <taxon>Tracheophyta</taxon>
        <taxon>Spermatophyta</taxon>
        <taxon>Magnoliopsida</taxon>
        <taxon>eudicotyledons</taxon>
        <taxon>Gunneridae</taxon>
        <taxon>Pentapetalae</taxon>
        <taxon>rosids</taxon>
        <taxon>Vitales</taxon>
        <taxon>Vitaceae</taxon>
        <taxon>Viteae</taxon>
        <taxon>Vitis</taxon>
    </lineage>
</organism>
<dbReference type="EMBL" id="QGNW01000287">
    <property type="protein sequence ID" value="RVW79035.1"/>
    <property type="molecule type" value="Genomic_DNA"/>
</dbReference>
<evidence type="ECO:0000313" key="2">
    <source>
        <dbReference type="Proteomes" id="UP000288805"/>
    </source>
</evidence>
<protein>
    <submittedName>
        <fullName evidence="1">Uncharacterized protein</fullName>
    </submittedName>
</protein>
<reference evidence="1 2" key="1">
    <citation type="journal article" date="2018" name="PLoS Genet.">
        <title>Population sequencing reveals clonal diversity and ancestral inbreeding in the grapevine cultivar Chardonnay.</title>
        <authorList>
            <person name="Roach M.J."/>
            <person name="Johnson D.L."/>
            <person name="Bohlmann J."/>
            <person name="van Vuuren H.J."/>
            <person name="Jones S.J."/>
            <person name="Pretorius I.S."/>
            <person name="Schmidt S.A."/>
            <person name="Borneman A.R."/>
        </authorList>
    </citation>
    <scope>NUCLEOTIDE SEQUENCE [LARGE SCALE GENOMIC DNA]</scope>
    <source>
        <strain evidence="2">cv. Chardonnay</strain>
        <tissue evidence="1">Leaf</tissue>
    </source>
</reference>